<dbReference type="OrthoDB" id="9809206at2"/>
<dbReference type="GO" id="GO:0098719">
    <property type="term" value="P:sodium ion import across plasma membrane"/>
    <property type="evidence" value="ECO:0007669"/>
    <property type="project" value="TreeGrafter"/>
</dbReference>
<organism evidence="12 13">
    <name type="scientific">Phenylobacterium deserti</name>
    <dbReference type="NCBI Taxonomy" id="1914756"/>
    <lineage>
        <taxon>Bacteria</taxon>
        <taxon>Pseudomonadati</taxon>
        <taxon>Pseudomonadota</taxon>
        <taxon>Alphaproteobacteria</taxon>
        <taxon>Caulobacterales</taxon>
        <taxon>Caulobacteraceae</taxon>
        <taxon>Phenylobacterium</taxon>
    </lineage>
</organism>
<dbReference type="GO" id="GO:0051453">
    <property type="term" value="P:regulation of intracellular pH"/>
    <property type="evidence" value="ECO:0007669"/>
    <property type="project" value="TreeGrafter"/>
</dbReference>
<dbReference type="EMBL" id="QFYR01000001">
    <property type="protein sequence ID" value="RAK56701.1"/>
    <property type="molecule type" value="Genomic_DNA"/>
</dbReference>
<accession>A0A328AR33</accession>
<feature type="domain" description="Cation/H+ exchanger transmembrane" evidence="11">
    <location>
        <begin position="16"/>
        <end position="401"/>
    </location>
</feature>
<sequence>MELFEWTLALLLGSVALTAISRRINAPYPVLLALAGAAIALVPNGPEIRIEPDLALALFIAPILLDSAFDTSPRDLRRNVLPLTSLVVVAVLVTVASVALFAHHWAGMPLAAAIALGAIVAPPDASAAAAILSDIRLPRRVRQLLDGESLLNDATAIMVYRLAVAAAVGHITWSHAGPMLALSAVGSPVAGYILARLYDRATARIEDPASFTVLTFVGTFGVWILAERLGLSAIITTVVYGMTLSHSSSSRTSARNRVSSYSVWETAVFTLNVLAFVLMGLQARPILARLAGDGLAEALAFSGAVLAIVIVTRVAYVMTYASVLRLKHRLLGGPLAASVGPAKTRSALLVSWSGMRGLVTLATAFALPADFPFRDQIVLAAFVVVLGTLVIQGLTLKLLVTRLGLQPDTEVEHEVSHGRQALITAAVAALEGDSSVEADRLRAILTEERQVAQDQEAPQRATAFDELKLRVVTCQRERLTELRRAGEISDEAFHRLVEDLDWAELDATPHGGFAPLTTSAV</sequence>
<dbReference type="InterPro" id="IPR018422">
    <property type="entry name" value="Cation/H_exchanger_CPA1"/>
</dbReference>
<dbReference type="Gene3D" id="6.10.140.1330">
    <property type="match status" value="1"/>
</dbReference>
<evidence type="ECO:0000313" key="12">
    <source>
        <dbReference type="EMBL" id="RAK56701.1"/>
    </source>
</evidence>
<evidence type="ECO:0000259" key="11">
    <source>
        <dbReference type="Pfam" id="PF00999"/>
    </source>
</evidence>
<protein>
    <submittedName>
        <fullName evidence="12">Sodium:proton antiporter</fullName>
    </submittedName>
</protein>
<dbReference type="AlphaFoldDB" id="A0A328AR33"/>
<reference evidence="13" key="1">
    <citation type="submission" date="2018-05" db="EMBL/GenBank/DDBJ databases">
        <authorList>
            <person name="Li X."/>
        </authorList>
    </citation>
    <scope>NUCLEOTIDE SEQUENCE [LARGE SCALE GENOMIC DNA]</scope>
    <source>
        <strain evidence="13">YIM 73061</strain>
    </source>
</reference>
<evidence type="ECO:0000256" key="6">
    <source>
        <dbReference type="ARBA" id="ARBA00023053"/>
    </source>
</evidence>
<evidence type="ECO:0000256" key="3">
    <source>
        <dbReference type="ARBA" id="ARBA00022475"/>
    </source>
</evidence>
<feature type="transmembrane region" description="Helical" evidence="10">
    <location>
        <begin position="209"/>
        <end position="226"/>
    </location>
</feature>
<comment type="subcellular location">
    <subcellularLocation>
        <location evidence="1">Cell membrane</location>
        <topology evidence="1">Multi-pass membrane protein</topology>
    </subcellularLocation>
</comment>
<evidence type="ECO:0000256" key="1">
    <source>
        <dbReference type="ARBA" id="ARBA00004651"/>
    </source>
</evidence>
<dbReference type="PANTHER" id="PTHR10110">
    <property type="entry name" value="SODIUM/HYDROGEN EXCHANGER"/>
    <property type="match status" value="1"/>
</dbReference>
<keyword evidence="4 10" id="KW-0812">Transmembrane</keyword>
<comment type="caution">
    <text evidence="12">The sequence shown here is derived from an EMBL/GenBank/DDBJ whole genome shotgun (WGS) entry which is preliminary data.</text>
</comment>
<evidence type="ECO:0000313" key="13">
    <source>
        <dbReference type="Proteomes" id="UP000249725"/>
    </source>
</evidence>
<keyword evidence="7" id="KW-0406">Ion transport</keyword>
<evidence type="ECO:0000256" key="5">
    <source>
        <dbReference type="ARBA" id="ARBA00022989"/>
    </source>
</evidence>
<dbReference type="GO" id="GO:0015386">
    <property type="term" value="F:potassium:proton antiporter activity"/>
    <property type="evidence" value="ECO:0007669"/>
    <property type="project" value="TreeGrafter"/>
</dbReference>
<evidence type="ECO:0000256" key="10">
    <source>
        <dbReference type="SAM" id="Phobius"/>
    </source>
</evidence>
<name>A0A328AR33_9CAUL</name>
<keyword evidence="9" id="KW-0739">Sodium transport</keyword>
<dbReference type="Pfam" id="PF00999">
    <property type="entry name" value="Na_H_Exchanger"/>
    <property type="match status" value="1"/>
</dbReference>
<keyword evidence="3" id="KW-1003">Cell membrane</keyword>
<dbReference type="PANTHER" id="PTHR10110:SF86">
    <property type="entry name" value="SODIUM_HYDROGEN EXCHANGER 7"/>
    <property type="match status" value="1"/>
</dbReference>
<keyword evidence="2" id="KW-0813">Transport</keyword>
<feature type="transmembrane region" description="Helical" evidence="10">
    <location>
        <begin position="301"/>
        <end position="326"/>
    </location>
</feature>
<feature type="transmembrane region" description="Helical" evidence="10">
    <location>
        <begin position="179"/>
        <end position="197"/>
    </location>
</feature>
<keyword evidence="5 10" id="KW-1133">Transmembrane helix</keyword>
<feature type="transmembrane region" description="Helical" evidence="10">
    <location>
        <begin position="379"/>
        <end position="400"/>
    </location>
</feature>
<dbReference type="GO" id="GO:0005886">
    <property type="term" value="C:plasma membrane"/>
    <property type="evidence" value="ECO:0007669"/>
    <property type="project" value="UniProtKB-SubCell"/>
</dbReference>
<keyword evidence="13" id="KW-1185">Reference proteome</keyword>
<feature type="transmembrane region" description="Helical" evidence="10">
    <location>
        <begin position="347"/>
        <end position="367"/>
    </location>
</feature>
<dbReference type="Proteomes" id="UP000249725">
    <property type="component" value="Unassembled WGS sequence"/>
</dbReference>
<gene>
    <name evidence="12" type="ORF">DJ018_01605</name>
</gene>
<dbReference type="RefSeq" id="WP_111513052.1">
    <property type="nucleotide sequence ID" value="NZ_QFYR01000001.1"/>
</dbReference>
<evidence type="ECO:0000256" key="8">
    <source>
        <dbReference type="ARBA" id="ARBA00023136"/>
    </source>
</evidence>
<proteinExistence type="predicted"/>
<evidence type="ECO:0000256" key="9">
    <source>
        <dbReference type="ARBA" id="ARBA00023201"/>
    </source>
</evidence>
<feature type="transmembrane region" description="Helical" evidence="10">
    <location>
        <begin position="261"/>
        <end position="281"/>
    </location>
</feature>
<dbReference type="InterPro" id="IPR006153">
    <property type="entry name" value="Cation/H_exchanger_TM"/>
</dbReference>
<keyword evidence="6" id="KW-0915">Sodium</keyword>
<evidence type="ECO:0000256" key="4">
    <source>
        <dbReference type="ARBA" id="ARBA00022692"/>
    </source>
</evidence>
<evidence type="ECO:0000256" key="2">
    <source>
        <dbReference type="ARBA" id="ARBA00022448"/>
    </source>
</evidence>
<feature type="transmembrane region" description="Helical" evidence="10">
    <location>
        <begin position="81"/>
        <end position="102"/>
    </location>
</feature>
<evidence type="ECO:0000256" key="7">
    <source>
        <dbReference type="ARBA" id="ARBA00023065"/>
    </source>
</evidence>
<feature type="transmembrane region" description="Helical" evidence="10">
    <location>
        <begin position="108"/>
        <end position="133"/>
    </location>
</feature>
<dbReference type="GO" id="GO:0015385">
    <property type="term" value="F:sodium:proton antiporter activity"/>
    <property type="evidence" value="ECO:0007669"/>
    <property type="project" value="InterPro"/>
</dbReference>
<keyword evidence="8 10" id="KW-0472">Membrane</keyword>